<dbReference type="PROSITE" id="PS00805">
    <property type="entry name" value="CALRETICULIN_REPEAT"/>
    <property type="match status" value="1"/>
</dbReference>
<dbReference type="FunFam" id="2.60.120.200:FF:000011">
    <property type="entry name" value="Probable calnexin"/>
    <property type="match status" value="1"/>
</dbReference>
<evidence type="ECO:0000313" key="11">
    <source>
        <dbReference type="EMBL" id="ODQ78156.1"/>
    </source>
</evidence>
<keyword evidence="4 9" id="KW-0256">Endoplasmic reticulum</keyword>
<evidence type="ECO:0000256" key="4">
    <source>
        <dbReference type="ARBA" id="ARBA00022824"/>
    </source>
</evidence>
<feature type="region of interest" description="Disordered" evidence="10">
    <location>
        <begin position="239"/>
        <end position="291"/>
    </location>
</feature>
<evidence type="ECO:0000256" key="8">
    <source>
        <dbReference type="PIRSR" id="PIRSR601580-3"/>
    </source>
</evidence>
<dbReference type="PROSITE" id="PS00803">
    <property type="entry name" value="CALRETICULIN_1"/>
    <property type="match status" value="1"/>
</dbReference>
<dbReference type="InterPro" id="IPR001580">
    <property type="entry name" value="Calret/calnex"/>
</dbReference>
<dbReference type="Gene3D" id="2.10.250.10">
    <property type="entry name" value="Calreticulin/calnexin, P domain"/>
    <property type="match status" value="1"/>
</dbReference>
<dbReference type="SUPFAM" id="SSF63887">
    <property type="entry name" value="P-domain of calnexin/calreticulin"/>
    <property type="match status" value="1"/>
</dbReference>
<evidence type="ECO:0000256" key="9">
    <source>
        <dbReference type="RuleBase" id="RU362126"/>
    </source>
</evidence>
<reference evidence="12" key="1">
    <citation type="submission" date="2016-05" db="EMBL/GenBank/DDBJ databases">
        <title>Comparative genomics of biotechnologically important yeasts.</title>
        <authorList>
            <consortium name="DOE Joint Genome Institute"/>
            <person name="Riley R."/>
            <person name="Haridas S."/>
            <person name="Wolfe K.H."/>
            <person name="Lopes M.R."/>
            <person name="Hittinger C.T."/>
            <person name="Goker M."/>
            <person name="Salamov A."/>
            <person name="Wisecaver J."/>
            <person name="Long T.M."/>
            <person name="Aerts A.L."/>
            <person name="Barry K."/>
            <person name="Choi C."/>
            <person name="Clum A."/>
            <person name="Coughlan A.Y."/>
            <person name="Deshpande S."/>
            <person name="Douglass A.P."/>
            <person name="Hanson S.J."/>
            <person name="Klenk H.-P."/>
            <person name="Labutti K."/>
            <person name="Lapidus A."/>
            <person name="Lindquist E."/>
            <person name="Lipzen A."/>
            <person name="Meier-Kolthoff J.P."/>
            <person name="Ohm R.A."/>
            <person name="Otillar R.P."/>
            <person name="Pangilinan J."/>
            <person name="Peng Y."/>
            <person name="Rokas A."/>
            <person name="Rosa C.A."/>
            <person name="Scheuner C."/>
            <person name="Sibirny A.A."/>
            <person name="Slot J.C."/>
            <person name="Stielow J.B."/>
            <person name="Sun H."/>
            <person name="Kurtzman C.P."/>
            <person name="Blackwell M."/>
            <person name="Grigoriev I.V."/>
            <person name="Jeffries T.W."/>
        </authorList>
    </citation>
    <scope>NUCLEOTIDE SEQUENCE [LARGE SCALE GENOMIC DNA]</scope>
    <source>
        <strain evidence="12">NRRL Y-12698</strain>
    </source>
</reference>
<protein>
    <recommendedName>
        <fullName evidence="13">Calnexin</fullName>
    </recommendedName>
</protein>
<accession>A0A1E3QKC7</accession>
<proteinExistence type="inferred from homology"/>
<dbReference type="Proteomes" id="UP000094336">
    <property type="component" value="Unassembled WGS sequence"/>
</dbReference>
<dbReference type="InterPro" id="IPR009033">
    <property type="entry name" value="Calreticulin/calnexin_P_dom_sf"/>
</dbReference>
<name>A0A1E3QKC7_9ASCO</name>
<keyword evidence="12" id="KW-1185">Reference proteome</keyword>
<sequence length="573" mass="64213">MKLNSLAPTAIMALAAAVAAESSHPSFTPFDESKFAQKDHFLDQFTYESEAELAKVWKVSHATKDAEFAYVGKFAVEEPSVYPGFKNDKGLVLKTPAAHHAISHKLAKPFDNTDNTLVMQYEVKLQNGLVCGGAYVKLLSAEGFHGEDADEFDGETPYQIMFGPDKCGATNKVHLIIKRPNPVTGEIIERHLGSPPQAKIQKTSVLYTLIIEPNQDFQIRINGEVAIAGNFLEQDHLYPPLNPPKYIPDPDEEKPESWDEREEIPDPDQAEKPDDWDESLPPLIRDPSSIMPEGWKEDEPFYIVDPEAEKPEDWDDEEDGEWLAPEIPNPVCFEIAGCGPFKPLMMANPEYKGKWVQPYITNPEFQGKWAPQEIENPEYFEDIKPSNVGLIGGLGFELWTMEGDILFDNIYLGHSIEDAETLGNATFVEKTKLEEDDQKANAPRAPNAPEQPPKGLYDEADYETEENVVKRHLLNAYAFVTSYSRDAQQFANEFVNDPVVVLSTRYMEALYYVSTFLGSFTLVFGLWSTLMYYLVGGPAEQPVKKEPKIVEVEGDAKTSGAKKASTTASKRKN</sequence>
<gene>
    <name evidence="11" type="ORF">BABINDRAFT_162829</name>
</gene>
<dbReference type="OrthoDB" id="1938156at2759"/>
<dbReference type="RefSeq" id="XP_018983484.1">
    <property type="nucleotide sequence ID" value="XM_019129564.1"/>
</dbReference>
<feature type="disulfide bond" evidence="8">
    <location>
        <begin position="131"/>
        <end position="167"/>
    </location>
</feature>
<feature type="compositionally biased region" description="Low complexity" evidence="10">
    <location>
        <begin position="557"/>
        <end position="573"/>
    </location>
</feature>
<dbReference type="PANTHER" id="PTHR11073">
    <property type="entry name" value="CALRETICULIN AND CALNEXIN"/>
    <property type="match status" value="1"/>
</dbReference>
<dbReference type="AlphaFoldDB" id="A0A1E3QKC7"/>
<feature type="compositionally biased region" description="Acidic residues" evidence="10">
    <location>
        <begin position="249"/>
        <end position="278"/>
    </location>
</feature>
<keyword evidence="7 9" id="KW-0143">Chaperone</keyword>
<evidence type="ECO:0000256" key="7">
    <source>
        <dbReference type="ARBA" id="ARBA00023186"/>
    </source>
</evidence>
<keyword evidence="8" id="KW-1015">Disulfide bond</keyword>
<keyword evidence="3 9" id="KW-0812">Transmembrane</keyword>
<keyword evidence="9" id="KW-0732">Signal</keyword>
<dbReference type="PROSITE" id="PS00804">
    <property type="entry name" value="CALRETICULIN_2"/>
    <property type="match status" value="1"/>
</dbReference>
<dbReference type="EMBL" id="KV454436">
    <property type="protein sequence ID" value="ODQ78156.1"/>
    <property type="molecule type" value="Genomic_DNA"/>
</dbReference>
<dbReference type="GO" id="GO:0006457">
    <property type="term" value="P:protein folding"/>
    <property type="evidence" value="ECO:0007669"/>
    <property type="project" value="InterPro"/>
</dbReference>
<dbReference type="STRING" id="984486.A0A1E3QKC7"/>
<keyword evidence="6 9" id="KW-0472">Membrane</keyword>
<dbReference type="PANTHER" id="PTHR11073:SF1">
    <property type="entry name" value="CALNEXIN 14D-RELATED"/>
    <property type="match status" value="1"/>
</dbReference>
<evidence type="ECO:0000256" key="1">
    <source>
        <dbReference type="ARBA" id="ARBA00004115"/>
    </source>
</evidence>
<dbReference type="GO" id="GO:0051082">
    <property type="term" value="F:unfolded protein binding"/>
    <property type="evidence" value="ECO:0007669"/>
    <property type="project" value="InterPro"/>
</dbReference>
<feature type="chain" id="PRO_5009027384" description="Calnexin" evidence="9">
    <location>
        <begin position="21"/>
        <end position="573"/>
    </location>
</feature>
<evidence type="ECO:0000313" key="12">
    <source>
        <dbReference type="Proteomes" id="UP000094336"/>
    </source>
</evidence>
<dbReference type="GO" id="GO:0005509">
    <property type="term" value="F:calcium ion binding"/>
    <property type="evidence" value="ECO:0007669"/>
    <property type="project" value="InterPro"/>
</dbReference>
<feature type="region of interest" description="Disordered" evidence="10">
    <location>
        <begin position="434"/>
        <end position="456"/>
    </location>
</feature>
<comment type="subcellular location">
    <subcellularLocation>
        <location evidence="1">Endoplasmic reticulum membrane</location>
        <topology evidence="1">Single-pass type I membrane protein</topology>
    </subcellularLocation>
</comment>
<dbReference type="InterPro" id="IPR013320">
    <property type="entry name" value="ConA-like_dom_sf"/>
</dbReference>
<evidence type="ECO:0000256" key="10">
    <source>
        <dbReference type="SAM" id="MobiDB-lite"/>
    </source>
</evidence>
<evidence type="ECO:0000256" key="5">
    <source>
        <dbReference type="ARBA" id="ARBA00022989"/>
    </source>
</evidence>
<dbReference type="Pfam" id="PF00262">
    <property type="entry name" value="Calreticulin"/>
    <property type="match status" value="1"/>
</dbReference>
<organism evidence="11 12">
    <name type="scientific">Babjeviella inositovora NRRL Y-12698</name>
    <dbReference type="NCBI Taxonomy" id="984486"/>
    <lineage>
        <taxon>Eukaryota</taxon>
        <taxon>Fungi</taxon>
        <taxon>Dikarya</taxon>
        <taxon>Ascomycota</taxon>
        <taxon>Saccharomycotina</taxon>
        <taxon>Pichiomycetes</taxon>
        <taxon>Serinales incertae sedis</taxon>
        <taxon>Babjeviella</taxon>
    </lineage>
</organism>
<dbReference type="FunFam" id="2.10.250.10:FF:000001">
    <property type="entry name" value="Calnexin homolog"/>
    <property type="match status" value="1"/>
</dbReference>
<evidence type="ECO:0000256" key="6">
    <source>
        <dbReference type="ARBA" id="ARBA00023136"/>
    </source>
</evidence>
<dbReference type="PRINTS" id="PR00626">
    <property type="entry name" value="CALRETICULIN"/>
</dbReference>
<feature type="region of interest" description="Disordered" evidence="10">
    <location>
        <begin position="550"/>
        <end position="573"/>
    </location>
</feature>
<dbReference type="InterPro" id="IPR018124">
    <property type="entry name" value="Calret/calnex_CS"/>
</dbReference>
<feature type="signal peptide" evidence="9">
    <location>
        <begin position="1"/>
        <end position="20"/>
    </location>
</feature>
<dbReference type="GO" id="GO:0036503">
    <property type="term" value="P:ERAD pathway"/>
    <property type="evidence" value="ECO:0007669"/>
    <property type="project" value="TreeGrafter"/>
</dbReference>
<dbReference type="GeneID" id="30147417"/>
<keyword evidence="5 9" id="KW-1133">Transmembrane helix</keyword>
<dbReference type="SUPFAM" id="SSF49899">
    <property type="entry name" value="Concanavalin A-like lectins/glucanases"/>
    <property type="match status" value="1"/>
</dbReference>
<evidence type="ECO:0008006" key="13">
    <source>
        <dbReference type="Google" id="ProtNLM"/>
    </source>
</evidence>
<feature type="transmembrane region" description="Helical" evidence="9">
    <location>
        <begin position="509"/>
        <end position="535"/>
    </location>
</feature>
<dbReference type="Gene3D" id="2.60.120.200">
    <property type="match status" value="1"/>
</dbReference>
<evidence type="ECO:0000256" key="3">
    <source>
        <dbReference type="ARBA" id="ARBA00022692"/>
    </source>
</evidence>
<evidence type="ECO:0000256" key="2">
    <source>
        <dbReference type="ARBA" id="ARBA00010983"/>
    </source>
</evidence>
<dbReference type="GO" id="GO:0005789">
    <property type="term" value="C:endoplasmic reticulum membrane"/>
    <property type="evidence" value="ECO:0007669"/>
    <property type="project" value="UniProtKB-SubCell"/>
</dbReference>
<comment type="similarity">
    <text evidence="2 9">Belongs to the calreticulin family.</text>
</comment>